<dbReference type="PATRIC" id="fig|1408189.4.peg.1384"/>
<keyword evidence="3" id="KW-1185">Reference proteome</keyword>
<feature type="compositionally biased region" description="Basic and acidic residues" evidence="1">
    <location>
        <begin position="1"/>
        <end position="14"/>
    </location>
</feature>
<dbReference type="OrthoDB" id="3215237at2"/>
<protein>
    <submittedName>
        <fullName evidence="2">Uncharacterized protein</fullName>
    </submittedName>
</protein>
<dbReference type="Proteomes" id="UP000058446">
    <property type="component" value="Chromosome"/>
</dbReference>
<feature type="compositionally biased region" description="Gly residues" evidence="1">
    <location>
        <begin position="33"/>
        <end position="53"/>
    </location>
</feature>
<dbReference type="InterPro" id="IPR011990">
    <property type="entry name" value="TPR-like_helical_dom_sf"/>
</dbReference>
<dbReference type="AlphaFoldDB" id="A0A0K2H1A3"/>
<name>A0A0K2H1A3_9CORY</name>
<feature type="compositionally biased region" description="Basic and acidic residues" evidence="1">
    <location>
        <begin position="56"/>
        <end position="105"/>
    </location>
</feature>
<evidence type="ECO:0000256" key="1">
    <source>
        <dbReference type="SAM" id="MobiDB-lite"/>
    </source>
</evidence>
<dbReference type="SUPFAM" id="SSF48452">
    <property type="entry name" value="TPR-like"/>
    <property type="match status" value="2"/>
</dbReference>
<gene>
    <name evidence="2" type="ORF">CLAC_06930</name>
</gene>
<dbReference type="KEGG" id="clw:CLAC_06930"/>
<accession>A0A0K2H1A3</accession>
<dbReference type="Gene3D" id="1.25.40.10">
    <property type="entry name" value="Tetratricopeptide repeat domain"/>
    <property type="match status" value="2"/>
</dbReference>
<feature type="compositionally biased region" description="Basic and acidic residues" evidence="1">
    <location>
        <begin position="139"/>
        <end position="157"/>
    </location>
</feature>
<dbReference type="RefSeq" id="WP_053412262.1">
    <property type="nucleotide sequence ID" value="NZ_CP006841.1"/>
</dbReference>
<evidence type="ECO:0000313" key="3">
    <source>
        <dbReference type="Proteomes" id="UP000058446"/>
    </source>
</evidence>
<evidence type="ECO:0000313" key="2">
    <source>
        <dbReference type="EMBL" id="ALA67511.1"/>
    </source>
</evidence>
<reference evidence="2 3" key="1">
    <citation type="submission" date="2013-10" db="EMBL/GenBank/DDBJ databases">
        <title>Complete genome sequence of Corynebacterium lactis DSM 45799(T), isolated from raw cow milk.</title>
        <authorList>
            <person name="Ruckert C."/>
            <person name="Albersmeier A."/>
            <person name="Lipski A."/>
            <person name="Kalinowski J."/>
        </authorList>
    </citation>
    <scope>NUCLEOTIDE SEQUENCE [LARGE SCALE GENOMIC DNA]</scope>
    <source>
        <strain evidence="2 3">RW2-5</strain>
    </source>
</reference>
<proteinExistence type="predicted"/>
<feature type="region of interest" description="Disordered" evidence="1">
    <location>
        <begin position="1"/>
        <end position="157"/>
    </location>
</feature>
<sequence>MAEHEGPRSGESRGNRGNHGANRSHGRGDGGFKGRGRGGNGGNGGRGGRGQGARGFRRDDRDDRRRDDRRRDDRGDRNDRNDRNERGGFGERREGGRPNRDDRRGRGGQRGQGDRRRSNRGGRFQDEKRTHRTGPQRPGFREERIEARKNEPSIPDDVRADELDASVRQDLKSLAKDNADKVARHMIMAAMLLAEDPKQALAHARAAKDRAGRVGVVRETAGVTAYHAGEWKEALSELRAARRISGGPGLLAVMADCERGLGRPEKAIELGRSDEASQLDAETKTELAIVIAGARRDLGELDEAIVELETQNLDPEREDFEAARLFYAYADALAAAGRTDEAKTWFTRSAKIDEDELLDARERVEELD</sequence>
<dbReference type="EMBL" id="CP006841">
    <property type="protein sequence ID" value="ALA67511.1"/>
    <property type="molecule type" value="Genomic_DNA"/>
</dbReference>
<dbReference type="STRING" id="1408189.CLAC_06930"/>
<organism evidence="2 3">
    <name type="scientific">Corynebacterium lactis RW2-5</name>
    <dbReference type="NCBI Taxonomy" id="1408189"/>
    <lineage>
        <taxon>Bacteria</taxon>
        <taxon>Bacillati</taxon>
        <taxon>Actinomycetota</taxon>
        <taxon>Actinomycetes</taxon>
        <taxon>Mycobacteriales</taxon>
        <taxon>Corynebacteriaceae</taxon>
        <taxon>Corynebacterium</taxon>
    </lineage>
</organism>